<name>A0AA38M481_9CUCU</name>
<dbReference type="EMBL" id="JALNTZ010000008">
    <property type="protein sequence ID" value="KAJ3643280.1"/>
    <property type="molecule type" value="Genomic_DNA"/>
</dbReference>
<accession>A0AA38M481</accession>
<comment type="caution">
    <text evidence="1">The sequence shown here is derived from an EMBL/GenBank/DDBJ whole genome shotgun (WGS) entry which is preliminary data.</text>
</comment>
<keyword evidence="2" id="KW-1185">Reference proteome</keyword>
<evidence type="ECO:0000313" key="1">
    <source>
        <dbReference type="EMBL" id="KAJ3643280.1"/>
    </source>
</evidence>
<reference evidence="1" key="1">
    <citation type="journal article" date="2023" name="G3 (Bethesda)">
        <title>Whole genome assemblies of Zophobas morio and Tenebrio molitor.</title>
        <authorList>
            <person name="Kaur S."/>
            <person name="Stinson S.A."/>
            <person name="diCenzo G.C."/>
        </authorList>
    </citation>
    <scope>NUCLEOTIDE SEQUENCE</scope>
    <source>
        <strain evidence="1">QUZm001</strain>
    </source>
</reference>
<proteinExistence type="predicted"/>
<dbReference type="AlphaFoldDB" id="A0AA38M481"/>
<sequence>MLSPPPLAAGAAAGPRPSPSLRFFAVVFGVFVLDVPRSRFPRFSAEGRCVRLTSSSGLTADEEMYLEITPRCGDKDGRAAGFTRHTRTASLSVSVLLC</sequence>
<evidence type="ECO:0000313" key="2">
    <source>
        <dbReference type="Proteomes" id="UP001168821"/>
    </source>
</evidence>
<gene>
    <name evidence="1" type="ORF">Zmor_026002</name>
</gene>
<protein>
    <submittedName>
        <fullName evidence="1">Uncharacterized protein</fullName>
    </submittedName>
</protein>
<dbReference type="Proteomes" id="UP001168821">
    <property type="component" value="Unassembled WGS sequence"/>
</dbReference>
<organism evidence="1 2">
    <name type="scientific">Zophobas morio</name>
    <dbReference type="NCBI Taxonomy" id="2755281"/>
    <lineage>
        <taxon>Eukaryota</taxon>
        <taxon>Metazoa</taxon>
        <taxon>Ecdysozoa</taxon>
        <taxon>Arthropoda</taxon>
        <taxon>Hexapoda</taxon>
        <taxon>Insecta</taxon>
        <taxon>Pterygota</taxon>
        <taxon>Neoptera</taxon>
        <taxon>Endopterygota</taxon>
        <taxon>Coleoptera</taxon>
        <taxon>Polyphaga</taxon>
        <taxon>Cucujiformia</taxon>
        <taxon>Tenebrionidae</taxon>
        <taxon>Zophobas</taxon>
    </lineage>
</organism>